<keyword evidence="2" id="KW-1185">Reference proteome</keyword>
<accession>A0A1E7FQG1</accession>
<dbReference type="KEGG" id="fcy:FRACYDRAFT_268150"/>
<name>A0A1E7FQG1_9STRA</name>
<organism evidence="1 2">
    <name type="scientific">Fragilariopsis cylindrus CCMP1102</name>
    <dbReference type="NCBI Taxonomy" id="635003"/>
    <lineage>
        <taxon>Eukaryota</taxon>
        <taxon>Sar</taxon>
        <taxon>Stramenopiles</taxon>
        <taxon>Ochrophyta</taxon>
        <taxon>Bacillariophyta</taxon>
        <taxon>Bacillariophyceae</taxon>
        <taxon>Bacillariophycidae</taxon>
        <taxon>Bacillariales</taxon>
        <taxon>Bacillariaceae</taxon>
        <taxon>Fragilariopsis</taxon>
    </lineage>
</organism>
<protein>
    <submittedName>
        <fullName evidence="1">Uncharacterized protein</fullName>
    </submittedName>
</protein>
<proteinExistence type="predicted"/>
<dbReference type="AlphaFoldDB" id="A0A1E7FQG1"/>
<dbReference type="EMBL" id="KV784355">
    <property type="protein sequence ID" value="OEU20023.1"/>
    <property type="molecule type" value="Genomic_DNA"/>
</dbReference>
<dbReference type="Proteomes" id="UP000095751">
    <property type="component" value="Unassembled WGS sequence"/>
</dbReference>
<gene>
    <name evidence="1" type="ORF">FRACYDRAFT_268150</name>
</gene>
<reference evidence="1 2" key="1">
    <citation type="submission" date="2016-09" db="EMBL/GenBank/DDBJ databases">
        <title>Extensive genetic diversity and differential bi-allelic expression allows diatom success in the polar Southern Ocean.</title>
        <authorList>
            <consortium name="DOE Joint Genome Institute"/>
            <person name="Mock T."/>
            <person name="Otillar R.P."/>
            <person name="Strauss J."/>
            <person name="Dupont C."/>
            <person name="Frickenhaus S."/>
            <person name="Maumus F."/>
            <person name="Mcmullan M."/>
            <person name="Sanges R."/>
            <person name="Schmutz J."/>
            <person name="Toseland A."/>
            <person name="Valas R."/>
            <person name="Veluchamy A."/>
            <person name="Ward B.J."/>
            <person name="Allen A."/>
            <person name="Barry K."/>
            <person name="Falciatore A."/>
            <person name="Ferrante M."/>
            <person name="Fortunato A.E."/>
            <person name="Gloeckner G."/>
            <person name="Gruber A."/>
            <person name="Hipkin R."/>
            <person name="Janech M."/>
            <person name="Kroth P."/>
            <person name="Leese F."/>
            <person name="Lindquist E."/>
            <person name="Lyon B.R."/>
            <person name="Martin J."/>
            <person name="Mayer C."/>
            <person name="Parker M."/>
            <person name="Quesneville H."/>
            <person name="Raymond J."/>
            <person name="Uhlig C."/>
            <person name="Valentin K.U."/>
            <person name="Worden A.Z."/>
            <person name="Armbrust E.V."/>
            <person name="Bowler C."/>
            <person name="Green B."/>
            <person name="Moulton V."/>
            <person name="Van Oosterhout C."/>
            <person name="Grigoriev I."/>
        </authorList>
    </citation>
    <scope>NUCLEOTIDE SEQUENCE [LARGE SCALE GENOMIC DNA]</scope>
    <source>
        <strain evidence="1 2">CCMP1102</strain>
    </source>
</reference>
<evidence type="ECO:0000313" key="2">
    <source>
        <dbReference type="Proteomes" id="UP000095751"/>
    </source>
</evidence>
<dbReference type="InParanoid" id="A0A1E7FQG1"/>
<dbReference type="OrthoDB" id="10471593at2759"/>
<sequence>MPPHSTTASSMLESLFGSKTDFLCTNGGSSSIGIDQHCGSHQFQGAVVPPLSCSQGDFDLDNECHQFQGAVGGPESCSQNVQQNLQQNAHHYQQTRPAVVKRRRRNVSFILHDRVREIPNVRDYSPEEISDLYMSRDEMNNIHEECWGLVDLMNSGIEYEDHDGFSKRGLVDLRDDSVERRRKMRDQAYQIVLGIQQFHADNRKAPNCMDMTEVTAGLYHKAAAQATEEAYEAAWFDAVAVRI</sequence>
<evidence type="ECO:0000313" key="1">
    <source>
        <dbReference type="EMBL" id="OEU20023.1"/>
    </source>
</evidence>